<name>A0A645FA13_9ZZZZ</name>
<feature type="domain" description="Radical SAM core" evidence="4">
    <location>
        <begin position="3"/>
        <end position="144"/>
    </location>
</feature>
<protein>
    <recommendedName>
        <fullName evidence="4">Radical SAM core domain-containing protein</fullName>
    </recommendedName>
</protein>
<dbReference type="Pfam" id="PF04055">
    <property type="entry name" value="Radical_SAM"/>
    <property type="match status" value="1"/>
</dbReference>
<comment type="caution">
    <text evidence="5">The sequence shown here is derived from an EMBL/GenBank/DDBJ whole genome shotgun (WGS) entry which is preliminary data.</text>
</comment>
<keyword evidence="3" id="KW-0411">Iron-sulfur</keyword>
<dbReference type="Gene3D" id="3.80.30.30">
    <property type="match status" value="1"/>
</dbReference>
<evidence type="ECO:0000256" key="3">
    <source>
        <dbReference type="ARBA" id="ARBA00023014"/>
    </source>
</evidence>
<organism evidence="5">
    <name type="scientific">bioreactor metagenome</name>
    <dbReference type="NCBI Taxonomy" id="1076179"/>
    <lineage>
        <taxon>unclassified sequences</taxon>
        <taxon>metagenomes</taxon>
        <taxon>ecological metagenomes</taxon>
    </lineage>
</organism>
<dbReference type="GO" id="GO:0003824">
    <property type="term" value="F:catalytic activity"/>
    <property type="evidence" value="ECO:0007669"/>
    <property type="project" value="InterPro"/>
</dbReference>
<dbReference type="InterPro" id="IPR040086">
    <property type="entry name" value="MJ0683-like"/>
</dbReference>
<evidence type="ECO:0000256" key="1">
    <source>
        <dbReference type="ARBA" id="ARBA00022723"/>
    </source>
</evidence>
<dbReference type="GO" id="GO:0051536">
    <property type="term" value="F:iron-sulfur cluster binding"/>
    <property type="evidence" value="ECO:0007669"/>
    <property type="project" value="UniProtKB-KW"/>
</dbReference>
<proteinExistence type="predicted"/>
<sequence length="192" mass="21925">MPRKNIKEQLQKEAEKLATTNKGAKILLSFTTDPYQPIEEHLCITRDAIQTIHKAGLFVSILTKGGSIAKRDFELLNKNDSFGTTLTFIDKEDSEYWEPHAASPADRIETIKLAHKMGITTWVSLEPVIDPKQTLELISETYTFVDFFKVGTLNHSELAKKIDWKQFGHDAEKLLIALGAKYYIKKDLREKM</sequence>
<evidence type="ECO:0000313" key="5">
    <source>
        <dbReference type="EMBL" id="MPN10402.1"/>
    </source>
</evidence>
<dbReference type="AlphaFoldDB" id="A0A645FA13"/>
<dbReference type="GO" id="GO:0046872">
    <property type="term" value="F:metal ion binding"/>
    <property type="evidence" value="ECO:0007669"/>
    <property type="project" value="UniProtKB-KW"/>
</dbReference>
<dbReference type="EMBL" id="VSSQ01056547">
    <property type="protein sequence ID" value="MPN10402.1"/>
    <property type="molecule type" value="Genomic_DNA"/>
</dbReference>
<evidence type="ECO:0000256" key="2">
    <source>
        <dbReference type="ARBA" id="ARBA00023004"/>
    </source>
</evidence>
<keyword evidence="2" id="KW-0408">Iron</keyword>
<keyword evidence="1" id="KW-0479">Metal-binding</keyword>
<accession>A0A645FA13</accession>
<dbReference type="PANTHER" id="PTHR43432">
    <property type="entry name" value="SLR0285 PROTEIN"/>
    <property type="match status" value="1"/>
</dbReference>
<dbReference type="InterPro" id="IPR007197">
    <property type="entry name" value="rSAM"/>
</dbReference>
<dbReference type="PANTHER" id="PTHR43432:SF3">
    <property type="entry name" value="SLR0285 PROTEIN"/>
    <property type="match status" value="1"/>
</dbReference>
<gene>
    <name evidence="5" type="ORF">SDC9_157697</name>
</gene>
<evidence type="ECO:0000259" key="4">
    <source>
        <dbReference type="Pfam" id="PF04055"/>
    </source>
</evidence>
<reference evidence="5" key="1">
    <citation type="submission" date="2019-08" db="EMBL/GenBank/DDBJ databases">
        <authorList>
            <person name="Kucharzyk K."/>
            <person name="Murdoch R.W."/>
            <person name="Higgins S."/>
            <person name="Loffler F."/>
        </authorList>
    </citation>
    <scope>NUCLEOTIDE SEQUENCE</scope>
</reference>